<dbReference type="EMBL" id="KZ293661">
    <property type="protein sequence ID" value="PBK91734.1"/>
    <property type="molecule type" value="Genomic_DNA"/>
</dbReference>
<sequence length="122" mass="13773">MAVPQTLVLTAWQEVRASKHLEIFAPLAGLVSSKPLAPIPDGWIKRDVIRSWAGKLSGALQGRDWYHLSHLLREIQSPLDFILDSTSNVTLRALDCALFRFIANAVFSRMRHRWQAIIKAVT</sequence>
<dbReference type="Proteomes" id="UP000217790">
    <property type="component" value="Unassembled WGS sequence"/>
</dbReference>
<evidence type="ECO:0000313" key="2">
    <source>
        <dbReference type="Proteomes" id="UP000217790"/>
    </source>
</evidence>
<accession>A0A2H3DD55</accession>
<protein>
    <submittedName>
        <fullName evidence="1">Uncharacterized protein</fullName>
    </submittedName>
</protein>
<dbReference type="InParanoid" id="A0A2H3DD55"/>
<dbReference type="AlphaFoldDB" id="A0A2H3DD55"/>
<evidence type="ECO:0000313" key="1">
    <source>
        <dbReference type="EMBL" id="PBK91734.1"/>
    </source>
</evidence>
<organism evidence="1 2">
    <name type="scientific">Armillaria gallica</name>
    <name type="common">Bulbous honey fungus</name>
    <name type="synonym">Armillaria bulbosa</name>
    <dbReference type="NCBI Taxonomy" id="47427"/>
    <lineage>
        <taxon>Eukaryota</taxon>
        <taxon>Fungi</taxon>
        <taxon>Dikarya</taxon>
        <taxon>Basidiomycota</taxon>
        <taxon>Agaricomycotina</taxon>
        <taxon>Agaricomycetes</taxon>
        <taxon>Agaricomycetidae</taxon>
        <taxon>Agaricales</taxon>
        <taxon>Marasmiineae</taxon>
        <taxon>Physalacriaceae</taxon>
        <taxon>Armillaria</taxon>
    </lineage>
</organism>
<name>A0A2H3DD55_ARMGA</name>
<proteinExistence type="predicted"/>
<keyword evidence="2" id="KW-1185">Reference proteome</keyword>
<reference evidence="2" key="1">
    <citation type="journal article" date="2017" name="Nat. Ecol. Evol.">
        <title>Genome expansion and lineage-specific genetic innovations in the forest pathogenic fungi Armillaria.</title>
        <authorList>
            <person name="Sipos G."/>
            <person name="Prasanna A.N."/>
            <person name="Walter M.C."/>
            <person name="O'Connor E."/>
            <person name="Balint B."/>
            <person name="Krizsan K."/>
            <person name="Kiss B."/>
            <person name="Hess J."/>
            <person name="Varga T."/>
            <person name="Slot J."/>
            <person name="Riley R."/>
            <person name="Boka B."/>
            <person name="Rigling D."/>
            <person name="Barry K."/>
            <person name="Lee J."/>
            <person name="Mihaltcheva S."/>
            <person name="LaButti K."/>
            <person name="Lipzen A."/>
            <person name="Waldron R."/>
            <person name="Moloney N.M."/>
            <person name="Sperisen C."/>
            <person name="Kredics L."/>
            <person name="Vagvoelgyi C."/>
            <person name="Patrignani A."/>
            <person name="Fitzpatrick D."/>
            <person name="Nagy I."/>
            <person name="Doyle S."/>
            <person name="Anderson J.B."/>
            <person name="Grigoriev I.V."/>
            <person name="Gueldener U."/>
            <person name="Muensterkoetter M."/>
            <person name="Nagy L.G."/>
        </authorList>
    </citation>
    <scope>NUCLEOTIDE SEQUENCE [LARGE SCALE GENOMIC DNA]</scope>
    <source>
        <strain evidence="2">Ar21-2</strain>
    </source>
</reference>
<gene>
    <name evidence="1" type="ORF">ARMGADRAFT_1031822</name>
</gene>